<reference evidence="1 2" key="1">
    <citation type="journal article" date="2023" name="Sci. Data">
        <title>Genome assembly of the Korean intertidal mud-creeper Batillaria attramentaria.</title>
        <authorList>
            <person name="Patra A.K."/>
            <person name="Ho P.T."/>
            <person name="Jun S."/>
            <person name="Lee S.J."/>
            <person name="Kim Y."/>
            <person name="Won Y.J."/>
        </authorList>
    </citation>
    <scope>NUCLEOTIDE SEQUENCE [LARGE SCALE GENOMIC DNA]</scope>
    <source>
        <strain evidence="1">Wonlab-2016</strain>
    </source>
</reference>
<sequence>VIFVDGHTTFYHRSGPNQSPHRQGQKRRNFYNSHAPAPTLLTSDHLVPRTSKDACAVRRVAACVARAPSLGANAPDTSVPQGAYVPIGHDLMSCHTTPDQTKDEATRGIVGEIALTAVLIKLGVGRHLLLLRWGVPRGWTTP</sequence>
<feature type="non-terminal residue" evidence="1">
    <location>
        <position position="142"/>
    </location>
</feature>
<evidence type="ECO:0000313" key="1">
    <source>
        <dbReference type="EMBL" id="KAK7474785.1"/>
    </source>
</evidence>
<dbReference type="Proteomes" id="UP001519460">
    <property type="component" value="Unassembled WGS sequence"/>
</dbReference>
<keyword evidence="2" id="KW-1185">Reference proteome</keyword>
<organism evidence="1 2">
    <name type="scientific">Batillaria attramentaria</name>
    <dbReference type="NCBI Taxonomy" id="370345"/>
    <lineage>
        <taxon>Eukaryota</taxon>
        <taxon>Metazoa</taxon>
        <taxon>Spiralia</taxon>
        <taxon>Lophotrochozoa</taxon>
        <taxon>Mollusca</taxon>
        <taxon>Gastropoda</taxon>
        <taxon>Caenogastropoda</taxon>
        <taxon>Sorbeoconcha</taxon>
        <taxon>Cerithioidea</taxon>
        <taxon>Batillariidae</taxon>
        <taxon>Batillaria</taxon>
    </lineage>
</organism>
<evidence type="ECO:0000313" key="2">
    <source>
        <dbReference type="Proteomes" id="UP001519460"/>
    </source>
</evidence>
<dbReference type="AlphaFoldDB" id="A0ABD0JIK6"/>
<feature type="non-terminal residue" evidence="1">
    <location>
        <position position="1"/>
    </location>
</feature>
<name>A0ABD0JIK6_9CAEN</name>
<accession>A0ABD0JIK6</accession>
<comment type="caution">
    <text evidence="1">The sequence shown here is derived from an EMBL/GenBank/DDBJ whole genome shotgun (WGS) entry which is preliminary data.</text>
</comment>
<dbReference type="EMBL" id="JACVVK020000425">
    <property type="protein sequence ID" value="KAK7474785.1"/>
    <property type="molecule type" value="Genomic_DNA"/>
</dbReference>
<proteinExistence type="predicted"/>
<gene>
    <name evidence="1" type="ORF">BaRGS_00033966</name>
</gene>
<protein>
    <submittedName>
        <fullName evidence="1">Uncharacterized protein</fullName>
    </submittedName>
</protein>